<sequence>MRFVWAVVAFVLAAGLIAAGIAQRTIFMGPSTQEVSVAVEEPAPYVLLDGDVLREHPGSQTLLVRGEGEIFAAYGRTADMEAWLADASYNHVTAGKGGELEAELIPAGAAADGDDATATPAPTESPAPAETPVPSATPTEGGAAAEPGRNPAGSDLWLDSFTETDALIVDKMQLPEGVSLIIAYDGTADAPDDIVISWPLDTSTPLAGPLMAAGAALLLVGLVLYVLAIRHQRRGRGPRRKGPGPLPATEPIDVAQLPPSERAVIEGSAPAPGDADEASGGAPAEGPDTAGVGREGADDAAGERSSDRDRKTERRATTTDRRRRLLALPALAVTALLASGCSPDSWPQFGEGTPSPSPSATVIAPENQKPPAVTEAQARRILQEVSTTLSDADAAMDIALAGTRLDGPALTARTTEYALRTALPETPVPAAIPTDDVEVVLPEATDRWPRTVLLLSKNAGDDTVPPVILTMTQQDPWSNYKVTNMAEMSADAVFPEVAAPWLGTSLVPDDSAFLSIPPSELATTFADIVDAGETSASYGLFDEISQKLAQSIRDSRQAVVQNLADNGAAETSQTAFDIVPADSAPVSMATLDSGAIVAVSLVDTESVTPTSADAVIRFGDNAQAKALTGVSESAKGVTTKYEFQLFFSVPSQGSTEQIRLLAVRQDLLSVEVIK</sequence>
<evidence type="ECO:0000313" key="4">
    <source>
        <dbReference type="EMBL" id="MDR6141422.1"/>
    </source>
</evidence>
<dbReference type="InterPro" id="IPR058407">
    <property type="entry name" value="DUF8094"/>
</dbReference>
<feature type="compositionally biased region" description="Low complexity" evidence="1">
    <location>
        <begin position="111"/>
        <end position="122"/>
    </location>
</feature>
<feature type="region of interest" description="Disordered" evidence="1">
    <location>
        <begin position="345"/>
        <end position="369"/>
    </location>
</feature>
<feature type="transmembrane region" description="Helical" evidence="2">
    <location>
        <begin position="206"/>
        <end position="229"/>
    </location>
</feature>
<dbReference type="RefSeq" id="WP_309688290.1">
    <property type="nucleotide sequence ID" value="NZ_JAVIZQ010000001.1"/>
</dbReference>
<comment type="caution">
    <text evidence="4">The sequence shown here is derived from an EMBL/GenBank/DDBJ whole genome shotgun (WGS) entry which is preliminary data.</text>
</comment>
<dbReference type="Proteomes" id="UP001249291">
    <property type="component" value="Unassembled WGS sequence"/>
</dbReference>
<name>A0ABU1HN05_9MICO</name>
<keyword evidence="2" id="KW-0472">Membrane</keyword>
<evidence type="ECO:0000313" key="5">
    <source>
        <dbReference type="Proteomes" id="UP001249291"/>
    </source>
</evidence>
<proteinExistence type="predicted"/>
<dbReference type="EMBL" id="JAVIZQ010000001">
    <property type="protein sequence ID" value="MDR6141422.1"/>
    <property type="molecule type" value="Genomic_DNA"/>
</dbReference>
<evidence type="ECO:0000256" key="1">
    <source>
        <dbReference type="SAM" id="MobiDB-lite"/>
    </source>
</evidence>
<feature type="region of interest" description="Disordered" evidence="1">
    <location>
        <begin position="265"/>
        <end position="321"/>
    </location>
</feature>
<feature type="region of interest" description="Disordered" evidence="1">
    <location>
        <begin position="233"/>
        <end position="253"/>
    </location>
</feature>
<reference evidence="4 5" key="1">
    <citation type="submission" date="2023-08" db="EMBL/GenBank/DDBJ databases">
        <title>Functional and genomic diversity of the sorghum phyllosphere microbiome.</title>
        <authorList>
            <person name="Shade A."/>
        </authorList>
    </citation>
    <scope>NUCLEOTIDE SEQUENCE [LARGE SCALE GENOMIC DNA]</scope>
    <source>
        <strain evidence="4 5">SORGH_AS_0445</strain>
    </source>
</reference>
<keyword evidence="5" id="KW-1185">Reference proteome</keyword>
<evidence type="ECO:0000256" key="2">
    <source>
        <dbReference type="SAM" id="Phobius"/>
    </source>
</evidence>
<feature type="transmembrane region" description="Helical" evidence="2">
    <location>
        <begin position="325"/>
        <end position="346"/>
    </location>
</feature>
<keyword evidence="2" id="KW-1133">Transmembrane helix</keyword>
<accession>A0ABU1HN05</accession>
<keyword evidence="2" id="KW-0812">Transmembrane</keyword>
<feature type="compositionally biased region" description="Basic residues" evidence="1">
    <location>
        <begin position="233"/>
        <end position="242"/>
    </location>
</feature>
<organism evidence="4 5">
    <name type="scientific">Microbacterium foliorum</name>
    <dbReference type="NCBI Taxonomy" id="104336"/>
    <lineage>
        <taxon>Bacteria</taxon>
        <taxon>Bacillati</taxon>
        <taxon>Actinomycetota</taxon>
        <taxon>Actinomycetes</taxon>
        <taxon>Micrococcales</taxon>
        <taxon>Microbacteriaceae</taxon>
        <taxon>Microbacterium</taxon>
    </lineage>
</organism>
<dbReference type="Pfam" id="PF26366">
    <property type="entry name" value="DUF8094"/>
    <property type="match status" value="1"/>
</dbReference>
<feature type="region of interest" description="Disordered" evidence="1">
    <location>
        <begin position="111"/>
        <end position="156"/>
    </location>
</feature>
<feature type="domain" description="DUF8094" evidence="3">
    <location>
        <begin position="371"/>
        <end position="667"/>
    </location>
</feature>
<protein>
    <recommendedName>
        <fullName evidence="3">DUF8094 domain-containing protein</fullName>
    </recommendedName>
</protein>
<feature type="compositionally biased region" description="Basic and acidic residues" evidence="1">
    <location>
        <begin position="295"/>
        <end position="320"/>
    </location>
</feature>
<gene>
    <name evidence="4" type="ORF">QE375_000976</name>
</gene>
<evidence type="ECO:0000259" key="3">
    <source>
        <dbReference type="Pfam" id="PF26366"/>
    </source>
</evidence>